<reference evidence="2 3" key="1">
    <citation type="submission" date="2019-05" db="EMBL/GenBank/DDBJ databases">
        <title>Genome sequences of Thalassotalea litorea 1K03283.</title>
        <authorList>
            <person name="Zhang D."/>
        </authorList>
    </citation>
    <scope>NUCLEOTIDE SEQUENCE [LARGE SCALE GENOMIC DNA]</scope>
    <source>
        <strain evidence="2 3">MCCC 1K03283</strain>
    </source>
</reference>
<gene>
    <name evidence="2" type="ORF">FE810_10140</name>
</gene>
<dbReference type="InterPro" id="IPR010710">
    <property type="entry name" value="DUF1289"/>
</dbReference>
<sequence>MKDLQLEFFEIPSPCRGVCESDNRGYCQGCFRTRDERFGWLNLTNSEKQRVIKLCLQRERRRNQPQKLEQESAAPEPIQASLLDAPSRDILDKDLGVDDFDDFEL</sequence>
<dbReference type="EMBL" id="VCBC01000009">
    <property type="protein sequence ID" value="TLU64910.1"/>
    <property type="molecule type" value="Genomic_DNA"/>
</dbReference>
<comment type="caution">
    <text evidence="2">The sequence shown here is derived from an EMBL/GenBank/DDBJ whole genome shotgun (WGS) entry which is preliminary data.</text>
</comment>
<feature type="region of interest" description="Disordered" evidence="1">
    <location>
        <begin position="62"/>
        <end position="83"/>
    </location>
</feature>
<dbReference type="PANTHER" id="PTHR35175">
    <property type="entry name" value="DUF1289 DOMAIN-CONTAINING PROTEIN"/>
    <property type="match status" value="1"/>
</dbReference>
<proteinExistence type="predicted"/>
<evidence type="ECO:0000313" key="2">
    <source>
        <dbReference type="EMBL" id="TLU64910.1"/>
    </source>
</evidence>
<dbReference type="AlphaFoldDB" id="A0A5R9IHA3"/>
<protein>
    <submittedName>
        <fullName evidence="2">DUF1289 domain-containing protein</fullName>
    </submittedName>
</protein>
<evidence type="ECO:0000313" key="3">
    <source>
        <dbReference type="Proteomes" id="UP000307790"/>
    </source>
</evidence>
<organism evidence="2 3">
    <name type="scientific">Thalassotalea litorea</name>
    <dbReference type="NCBI Taxonomy" id="2020715"/>
    <lineage>
        <taxon>Bacteria</taxon>
        <taxon>Pseudomonadati</taxon>
        <taxon>Pseudomonadota</taxon>
        <taxon>Gammaproteobacteria</taxon>
        <taxon>Alteromonadales</taxon>
        <taxon>Colwelliaceae</taxon>
        <taxon>Thalassotalea</taxon>
    </lineage>
</organism>
<keyword evidence="3" id="KW-1185">Reference proteome</keyword>
<evidence type="ECO:0000256" key="1">
    <source>
        <dbReference type="SAM" id="MobiDB-lite"/>
    </source>
</evidence>
<dbReference type="Proteomes" id="UP000307790">
    <property type="component" value="Unassembled WGS sequence"/>
</dbReference>
<dbReference type="OrthoDB" id="8911262at2"/>
<dbReference type="Pfam" id="PF06945">
    <property type="entry name" value="DUF1289"/>
    <property type="match status" value="1"/>
</dbReference>
<name>A0A5R9IHA3_9GAMM</name>
<dbReference type="PANTHER" id="PTHR35175:SF1">
    <property type="entry name" value="OXIDOREDUCTASE"/>
    <property type="match status" value="1"/>
</dbReference>
<accession>A0A5R9IHA3</accession>